<dbReference type="AlphaFoldDB" id="A0A8J2WE41"/>
<evidence type="ECO:0000256" key="1">
    <source>
        <dbReference type="ARBA" id="ARBA00004123"/>
    </source>
</evidence>
<dbReference type="Proteomes" id="UP000789595">
    <property type="component" value="Unassembled WGS sequence"/>
</dbReference>
<evidence type="ECO:0000259" key="8">
    <source>
        <dbReference type="SMART" id="SM00382"/>
    </source>
</evidence>
<dbReference type="SUPFAM" id="SSF48019">
    <property type="entry name" value="post-AAA+ oligomerization domain-like"/>
    <property type="match status" value="1"/>
</dbReference>
<dbReference type="InterPro" id="IPR008921">
    <property type="entry name" value="DNA_pol3_clamp-load_cplx_C"/>
</dbReference>
<dbReference type="InterPro" id="IPR027417">
    <property type="entry name" value="P-loop_NTPase"/>
</dbReference>
<dbReference type="GO" id="GO:0005663">
    <property type="term" value="C:DNA replication factor C complex"/>
    <property type="evidence" value="ECO:0007669"/>
    <property type="project" value="TreeGrafter"/>
</dbReference>
<name>A0A8J2WE41_9STRA</name>
<dbReference type="FunFam" id="1.20.272.10:FF:000004">
    <property type="entry name" value="Replication factor C subunit 5"/>
    <property type="match status" value="1"/>
</dbReference>
<gene>
    <name evidence="9" type="ORF">PECAL_1P10400</name>
</gene>
<dbReference type="NCBIfam" id="NF001679">
    <property type="entry name" value="PRK00440.1"/>
    <property type="match status" value="1"/>
</dbReference>
<dbReference type="Pfam" id="PF08542">
    <property type="entry name" value="Rep_fac_C"/>
    <property type="match status" value="1"/>
</dbReference>
<proteinExistence type="inferred from homology"/>
<protein>
    <recommendedName>
        <fullName evidence="8">AAA+ ATPase domain-containing protein</fullName>
    </recommendedName>
</protein>
<feature type="region of interest" description="Disordered" evidence="7">
    <location>
        <begin position="1"/>
        <end position="37"/>
    </location>
</feature>
<sequence>MADAMDVDAPPQPPTVVAGAPVPEAPPAAPLTKKQKQARTLAARPWVEKYRPASLDELVAHKEIVGVLRRLIKNDKLPHTLLYGPPGTGKTSTILAAAKDMYGQGYKNMTLELNASDDRGIDVVRNEIKEFAGTRRLFSSGIKLIVLDEADMMTNDAQFALRRIIEKYTANCRFCLICNYANKIIPALQSRCTKFRFSPLDPEQVRGRVEHIIQEEKVNINRDAIEALLKMGRGDMRRVLNVLQSAAVAYPQEITFESLFLVTGNPVPKHIDAVFQSLLNDSFNDARKTLHDMCTLKGYALPDVLTLLNERVLDTQLPRRMKAHLLAKLADLEYRCAAATSEKLQLSALVGAFVAARALAPAEA</sequence>
<dbReference type="EMBL" id="CAKKNE010000001">
    <property type="protein sequence ID" value="CAH0364665.1"/>
    <property type="molecule type" value="Genomic_DNA"/>
</dbReference>
<dbReference type="GO" id="GO:0005634">
    <property type="term" value="C:nucleus"/>
    <property type="evidence" value="ECO:0007669"/>
    <property type="project" value="UniProtKB-SubCell"/>
</dbReference>
<dbReference type="Gene3D" id="1.10.8.60">
    <property type="match status" value="1"/>
</dbReference>
<dbReference type="InterPro" id="IPR050238">
    <property type="entry name" value="DNA_Rep/Repair_Clamp_Loader"/>
</dbReference>
<evidence type="ECO:0000256" key="3">
    <source>
        <dbReference type="ARBA" id="ARBA00022705"/>
    </source>
</evidence>
<accession>A0A8J2WE41</accession>
<organism evidence="9 10">
    <name type="scientific">Pelagomonas calceolata</name>
    <dbReference type="NCBI Taxonomy" id="35677"/>
    <lineage>
        <taxon>Eukaryota</taxon>
        <taxon>Sar</taxon>
        <taxon>Stramenopiles</taxon>
        <taxon>Ochrophyta</taxon>
        <taxon>Pelagophyceae</taxon>
        <taxon>Pelagomonadales</taxon>
        <taxon>Pelagomonadaceae</taxon>
        <taxon>Pelagomonas</taxon>
    </lineage>
</organism>
<evidence type="ECO:0000313" key="10">
    <source>
        <dbReference type="Proteomes" id="UP000789595"/>
    </source>
</evidence>
<dbReference type="Gene3D" id="3.40.50.300">
    <property type="entry name" value="P-loop containing nucleotide triphosphate hydrolases"/>
    <property type="match status" value="1"/>
</dbReference>
<dbReference type="PANTHER" id="PTHR11669">
    <property type="entry name" value="REPLICATION FACTOR C / DNA POLYMERASE III GAMMA-TAU SUBUNIT"/>
    <property type="match status" value="1"/>
</dbReference>
<dbReference type="InterPro" id="IPR003959">
    <property type="entry name" value="ATPase_AAA_core"/>
</dbReference>
<dbReference type="Pfam" id="PF00004">
    <property type="entry name" value="AAA"/>
    <property type="match status" value="1"/>
</dbReference>
<dbReference type="CDD" id="cd18140">
    <property type="entry name" value="HLD_clamp_RFC"/>
    <property type="match status" value="1"/>
</dbReference>
<keyword evidence="6" id="KW-0539">Nucleus</keyword>
<comment type="subcellular location">
    <subcellularLocation>
        <location evidence="1">Nucleus</location>
    </subcellularLocation>
</comment>
<dbReference type="SMART" id="SM00382">
    <property type="entry name" value="AAA"/>
    <property type="match status" value="1"/>
</dbReference>
<evidence type="ECO:0000256" key="4">
    <source>
        <dbReference type="ARBA" id="ARBA00022741"/>
    </source>
</evidence>
<evidence type="ECO:0000313" key="9">
    <source>
        <dbReference type="EMBL" id="CAH0364665.1"/>
    </source>
</evidence>
<keyword evidence="10" id="KW-1185">Reference proteome</keyword>
<comment type="caution">
    <text evidence="9">The sequence shown here is derived from an EMBL/GenBank/DDBJ whole genome shotgun (WGS) entry which is preliminary data.</text>
</comment>
<dbReference type="FunFam" id="3.40.50.300:FF:000129">
    <property type="entry name" value="Replication factor C subunit 5"/>
    <property type="match status" value="1"/>
</dbReference>
<reference evidence="9" key="1">
    <citation type="submission" date="2021-11" db="EMBL/GenBank/DDBJ databases">
        <authorList>
            <consortium name="Genoscope - CEA"/>
            <person name="William W."/>
        </authorList>
    </citation>
    <scope>NUCLEOTIDE SEQUENCE</scope>
</reference>
<dbReference type="PANTHER" id="PTHR11669:SF9">
    <property type="entry name" value="REPLICATION FACTOR C SUBUNIT 5"/>
    <property type="match status" value="1"/>
</dbReference>
<dbReference type="Gene3D" id="1.20.272.10">
    <property type="match status" value="1"/>
</dbReference>
<dbReference type="GO" id="GO:0006261">
    <property type="term" value="P:DNA-templated DNA replication"/>
    <property type="evidence" value="ECO:0007669"/>
    <property type="project" value="TreeGrafter"/>
</dbReference>
<feature type="domain" description="AAA+ ATPase" evidence="8">
    <location>
        <begin position="76"/>
        <end position="219"/>
    </location>
</feature>
<evidence type="ECO:0000256" key="5">
    <source>
        <dbReference type="ARBA" id="ARBA00022840"/>
    </source>
</evidence>
<dbReference type="GO" id="GO:0016887">
    <property type="term" value="F:ATP hydrolysis activity"/>
    <property type="evidence" value="ECO:0007669"/>
    <property type="project" value="InterPro"/>
</dbReference>
<comment type="similarity">
    <text evidence="2">Belongs to the activator 1 small subunits family.</text>
</comment>
<dbReference type="InterPro" id="IPR047854">
    <property type="entry name" value="RFC_lid"/>
</dbReference>
<dbReference type="InterPro" id="IPR003593">
    <property type="entry name" value="AAA+_ATPase"/>
</dbReference>
<evidence type="ECO:0000256" key="6">
    <source>
        <dbReference type="ARBA" id="ARBA00023242"/>
    </source>
</evidence>
<dbReference type="GO" id="GO:0003689">
    <property type="term" value="F:DNA clamp loader activity"/>
    <property type="evidence" value="ECO:0007669"/>
    <property type="project" value="TreeGrafter"/>
</dbReference>
<keyword evidence="4" id="KW-0547">Nucleotide-binding</keyword>
<dbReference type="CDD" id="cd00009">
    <property type="entry name" value="AAA"/>
    <property type="match status" value="1"/>
</dbReference>
<dbReference type="SUPFAM" id="SSF52540">
    <property type="entry name" value="P-loop containing nucleoside triphosphate hydrolases"/>
    <property type="match status" value="1"/>
</dbReference>
<keyword evidence="5" id="KW-0067">ATP-binding</keyword>
<dbReference type="InterPro" id="IPR013748">
    <property type="entry name" value="Rep_factorC_C"/>
</dbReference>
<dbReference type="GO" id="GO:0005524">
    <property type="term" value="F:ATP binding"/>
    <property type="evidence" value="ECO:0007669"/>
    <property type="project" value="UniProtKB-KW"/>
</dbReference>
<keyword evidence="3" id="KW-0235">DNA replication</keyword>
<evidence type="ECO:0000256" key="7">
    <source>
        <dbReference type="SAM" id="MobiDB-lite"/>
    </source>
</evidence>
<evidence type="ECO:0000256" key="2">
    <source>
        <dbReference type="ARBA" id="ARBA00005378"/>
    </source>
</evidence>
<dbReference type="GO" id="GO:0006281">
    <property type="term" value="P:DNA repair"/>
    <property type="evidence" value="ECO:0007669"/>
    <property type="project" value="TreeGrafter"/>
</dbReference>
<dbReference type="OrthoDB" id="10254700at2759"/>
<dbReference type="GO" id="GO:0003677">
    <property type="term" value="F:DNA binding"/>
    <property type="evidence" value="ECO:0007669"/>
    <property type="project" value="InterPro"/>
</dbReference>